<keyword evidence="6" id="KW-1278">Translocase</keyword>
<keyword evidence="1" id="KW-0813">Transport</keyword>
<feature type="transmembrane region" description="Helical" evidence="9">
    <location>
        <begin position="35"/>
        <end position="55"/>
    </location>
</feature>
<feature type="transmembrane region" description="Helical" evidence="9">
    <location>
        <begin position="204"/>
        <end position="221"/>
    </location>
</feature>
<dbReference type="Proteomes" id="UP000199658">
    <property type="component" value="Unassembled WGS sequence"/>
</dbReference>
<feature type="transmembrane region" description="Helical" evidence="9">
    <location>
        <begin position="62"/>
        <end position="86"/>
    </location>
</feature>
<keyword evidence="2" id="KW-0597">Phosphoprotein</keyword>
<keyword evidence="11" id="KW-1185">Reference proteome</keyword>
<protein>
    <submittedName>
        <fullName evidence="10">Na+-transporting NADH:ubiquinone oxidoreductase subunit B</fullName>
    </submittedName>
</protein>
<name>A0A1I6FSH1_9RHOB</name>
<evidence type="ECO:0000256" key="2">
    <source>
        <dbReference type="ARBA" id="ARBA00022553"/>
    </source>
</evidence>
<dbReference type="GO" id="GO:0055085">
    <property type="term" value="P:transmembrane transport"/>
    <property type="evidence" value="ECO:0007669"/>
    <property type="project" value="InterPro"/>
</dbReference>
<evidence type="ECO:0000256" key="8">
    <source>
        <dbReference type="ARBA" id="ARBA00023136"/>
    </source>
</evidence>
<gene>
    <name evidence="10" type="ORF">SAMN04488002_0218</name>
</gene>
<keyword evidence="3" id="KW-0285">Flavoprotein</keyword>
<dbReference type="Pfam" id="PF03116">
    <property type="entry name" value="NQR2_RnfD_RnfE"/>
    <property type="match status" value="1"/>
</dbReference>
<dbReference type="OrthoDB" id="9776359at2"/>
<keyword evidence="5 9" id="KW-0812">Transmembrane</keyword>
<dbReference type="GO" id="GO:0005886">
    <property type="term" value="C:plasma membrane"/>
    <property type="evidence" value="ECO:0007669"/>
    <property type="project" value="TreeGrafter"/>
</dbReference>
<feature type="transmembrane region" description="Helical" evidence="9">
    <location>
        <begin position="174"/>
        <end position="192"/>
    </location>
</feature>
<evidence type="ECO:0000256" key="5">
    <source>
        <dbReference type="ARBA" id="ARBA00022692"/>
    </source>
</evidence>
<feature type="transmembrane region" description="Helical" evidence="9">
    <location>
        <begin position="227"/>
        <end position="251"/>
    </location>
</feature>
<evidence type="ECO:0000313" key="10">
    <source>
        <dbReference type="EMBL" id="SFR32871.1"/>
    </source>
</evidence>
<feature type="transmembrane region" description="Helical" evidence="9">
    <location>
        <begin position="106"/>
        <end position="124"/>
    </location>
</feature>
<reference evidence="11" key="1">
    <citation type="submission" date="2016-10" db="EMBL/GenBank/DDBJ databases">
        <authorList>
            <person name="Varghese N."/>
            <person name="Submissions S."/>
        </authorList>
    </citation>
    <scope>NUCLEOTIDE SEQUENCE [LARGE SCALE GENOMIC DNA]</scope>
    <source>
        <strain evidence="11">DSM 26921</strain>
    </source>
</reference>
<evidence type="ECO:0000256" key="1">
    <source>
        <dbReference type="ARBA" id="ARBA00022448"/>
    </source>
</evidence>
<organism evidence="10 11">
    <name type="scientific">Litoreibacter janthinus</name>
    <dbReference type="NCBI Taxonomy" id="670154"/>
    <lineage>
        <taxon>Bacteria</taxon>
        <taxon>Pseudomonadati</taxon>
        <taxon>Pseudomonadota</taxon>
        <taxon>Alphaproteobacteria</taxon>
        <taxon>Rhodobacterales</taxon>
        <taxon>Roseobacteraceae</taxon>
        <taxon>Litoreibacter</taxon>
    </lineage>
</organism>
<keyword evidence="4" id="KW-0288">FMN</keyword>
<dbReference type="PANTHER" id="PTHR30578">
    <property type="entry name" value="ELECTRON TRANSPORT COMPLEX PROTEIN RNFD"/>
    <property type="match status" value="1"/>
</dbReference>
<evidence type="ECO:0000256" key="3">
    <source>
        <dbReference type="ARBA" id="ARBA00022630"/>
    </source>
</evidence>
<evidence type="ECO:0000256" key="6">
    <source>
        <dbReference type="ARBA" id="ARBA00022967"/>
    </source>
</evidence>
<keyword evidence="7 9" id="KW-1133">Transmembrane helix</keyword>
<dbReference type="AlphaFoldDB" id="A0A1I6FSH1"/>
<sequence length="260" mass="27024">MMKGLWDRETTALMLLAAYMPLALFWLWYGGSQALAGLGLAMLCLTVWNLVFMLARAQPPSFAAIITALAFAMLAPEELGAFRLVLGLSFGAVMGELVFGGWGRNVVNPATVALSFLGFGFQGFDWPVFDVPVVWAAIPAAVIGVATGVMPAAVILGAVALGVVALALGAPIDAALPAAGVVLVLLVADPVTSAATTLGRWLNGMVYGGLVIMFATGWTGAAPVQIAVAAALLASLAAPLLDEIAVNLWIVQRRRRHGRN</sequence>
<evidence type="ECO:0000256" key="9">
    <source>
        <dbReference type="SAM" id="Phobius"/>
    </source>
</evidence>
<dbReference type="PANTHER" id="PTHR30578:SF1">
    <property type="entry name" value="NA(+)-TRANSLOCATING NADH-QUINONE REDUCTASE SUBUNIT B"/>
    <property type="match status" value="1"/>
</dbReference>
<evidence type="ECO:0000256" key="4">
    <source>
        <dbReference type="ARBA" id="ARBA00022643"/>
    </source>
</evidence>
<feature type="transmembrane region" description="Helical" evidence="9">
    <location>
        <begin position="12"/>
        <end position="29"/>
    </location>
</feature>
<evidence type="ECO:0000256" key="7">
    <source>
        <dbReference type="ARBA" id="ARBA00022989"/>
    </source>
</evidence>
<dbReference type="InterPro" id="IPR004338">
    <property type="entry name" value="NqrB/RnfD"/>
</dbReference>
<accession>A0A1I6FSH1</accession>
<keyword evidence="10" id="KW-0830">Ubiquinone</keyword>
<feature type="transmembrane region" description="Helical" evidence="9">
    <location>
        <begin position="136"/>
        <end position="168"/>
    </location>
</feature>
<dbReference type="STRING" id="670154.SAMN04488002_0218"/>
<proteinExistence type="predicted"/>
<evidence type="ECO:0000313" key="11">
    <source>
        <dbReference type="Proteomes" id="UP000199658"/>
    </source>
</evidence>
<dbReference type="RefSeq" id="WP_090211368.1">
    <property type="nucleotide sequence ID" value="NZ_FOYO01000001.1"/>
</dbReference>
<dbReference type="EMBL" id="FOYO01000001">
    <property type="protein sequence ID" value="SFR32871.1"/>
    <property type="molecule type" value="Genomic_DNA"/>
</dbReference>
<keyword evidence="8 9" id="KW-0472">Membrane</keyword>